<dbReference type="Proteomes" id="UP000235661">
    <property type="component" value="Unassembled WGS sequence"/>
</dbReference>
<dbReference type="EMBL" id="PNGI01000021">
    <property type="protein sequence ID" value="PMC08745.1"/>
    <property type="molecule type" value="Genomic_DNA"/>
</dbReference>
<organism evidence="2 3">
    <name type="scientific">Hoylesella timonensis</name>
    <dbReference type="NCBI Taxonomy" id="386414"/>
    <lineage>
        <taxon>Bacteria</taxon>
        <taxon>Pseudomonadati</taxon>
        <taxon>Bacteroidota</taxon>
        <taxon>Bacteroidia</taxon>
        <taxon>Bacteroidales</taxon>
        <taxon>Prevotellaceae</taxon>
        <taxon>Hoylesella</taxon>
    </lineage>
</organism>
<dbReference type="PANTHER" id="PTHR22916:SF3">
    <property type="entry name" value="UDP-GLCNAC:BETAGAL BETA-1,3-N-ACETYLGLUCOSAMINYLTRANSFERASE-LIKE PROTEIN 1"/>
    <property type="match status" value="1"/>
</dbReference>
<dbReference type="Pfam" id="PF00535">
    <property type="entry name" value="Glycos_transf_2"/>
    <property type="match status" value="1"/>
</dbReference>
<dbReference type="PANTHER" id="PTHR22916">
    <property type="entry name" value="GLYCOSYLTRANSFERASE"/>
    <property type="match status" value="1"/>
</dbReference>
<dbReference type="InterPro" id="IPR029044">
    <property type="entry name" value="Nucleotide-diphossugar_trans"/>
</dbReference>
<protein>
    <submittedName>
        <fullName evidence="2">Glycosyl transferase</fullName>
    </submittedName>
</protein>
<evidence type="ECO:0000259" key="1">
    <source>
        <dbReference type="Pfam" id="PF00535"/>
    </source>
</evidence>
<name>A0A2N6Q486_9BACT</name>
<dbReference type="AlphaFoldDB" id="A0A2N6Q486"/>
<comment type="caution">
    <text evidence="2">The sequence shown here is derived from an EMBL/GenBank/DDBJ whole genome shotgun (WGS) entry which is preliminary data.</text>
</comment>
<feature type="domain" description="Glycosyltransferase 2-like" evidence="1">
    <location>
        <begin position="13"/>
        <end position="137"/>
    </location>
</feature>
<dbReference type="RefSeq" id="WP_102188737.1">
    <property type="nucleotide sequence ID" value="NZ_PNGI01000021.1"/>
</dbReference>
<sequence length="286" mass="32939">MTMTYKLTSPLISIILPSYNAGKYLQEAVESVINQTYTSYELLILDDGSTDGCTDFLNNISDNRIRLIRRKHNYIATINYGLSVAKGKYIARMDADDKMFPTRLADQVAVLERDKDITICATYMQQMGGNNIYNNGIEGTIKPFAHILLLGNFIAHPTVMIRTAFLNKHRLKYRPKYIYAEDYKLWAEIACLGGSLYIIPKPLIEYRTSEGQVSRIHNQQQMETANRIRNELLFFLIKNKSNGYAAHLKKLFNAYALLNEDGLLDENQIFHDYYQVFTNIFAKNEL</sequence>
<accession>A0A2N6Q486</accession>
<evidence type="ECO:0000313" key="2">
    <source>
        <dbReference type="EMBL" id="PMC08745.1"/>
    </source>
</evidence>
<proteinExistence type="predicted"/>
<dbReference type="GO" id="GO:0016758">
    <property type="term" value="F:hexosyltransferase activity"/>
    <property type="evidence" value="ECO:0007669"/>
    <property type="project" value="UniProtKB-ARBA"/>
</dbReference>
<reference evidence="2 3" key="1">
    <citation type="submission" date="2017-09" db="EMBL/GenBank/DDBJ databases">
        <title>Bacterial strain isolated from the female urinary microbiota.</title>
        <authorList>
            <person name="Thomas-White K."/>
            <person name="Kumar N."/>
            <person name="Forster S."/>
            <person name="Putonti C."/>
            <person name="Lawley T."/>
            <person name="Wolfe A.J."/>
        </authorList>
    </citation>
    <scope>NUCLEOTIDE SEQUENCE [LARGE SCALE GENOMIC DNA]</scope>
    <source>
        <strain evidence="2 3">UMB0818</strain>
    </source>
</reference>
<dbReference type="Gene3D" id="3.90.550.10">
    <property type="entry name" value="Spore Coat Polysaccharide Biosynthesis Protein SpsA, Chain A"/>
    <property type="match status" value="1"/>
</dbReference>
<dbReference type="SUPFAM" id="SSF53448">
    <property type="entry name" value="Nucleotide-diphospho-sugar transferases"/>
    <property type="match status" value="1"/>
</dbReference>
<evidence type="ECO:0000313" key="3">
    <source>
        <dbReference type="Proteomes" id="UP000235661"/>
    </source>
</evidence>
<dbReference type="InterPro" id="IPR001173">
    <property type="entry name" value="Glyco_trans_2-like"/>
</dbReference>
<keyword evidence="2" id="KW-0808">Transferase</keyword>
<gene>
    <name evidence="2" type="ORF">CJ232_08950</name>
</gene>